<gene>
    <name evidence="2" type="ORF">MYCIT1_LOCUS24721</name>
</gene>
<proteinExistence type="predicted"/>
<dbReference type="EMBL" id="CAVNYO010000406">
    <property type="protein sequence ID" value="CAK5276465.1"/>
    <property type="molecule type" value="Genomic_DNA"/>
</dbReference>
<feature type="region of interest" description="Disordered" evidence="1">
    <location>
        <begin position="40"/>
        <end position="71"/>
    </location>
</feature>
<dbReference type="Proteomes" id="UP001295794">
    <property type="component" value="Unassembled WGS sequence"/>
</dbReference>
<name>A0AAD2HJG2_9AGAR</name>
<reference evidence="2" key="1">
    <citation type="submission" date="2023-11" db="EMBL/GenBank/DDBJ databases">
        <authorList>
            <person name="De Vega J J."/>
            <person name="De Vega J J."/>
        </authorList>
    </citation>
    <scope>NUCLEOTIDE SEQUENCE</scope>
</reference>
<feature type="compositionally biased region" description="Polar residues" evidence="1">
    <location>
        <begin position="40"/>
        <end position="51"/>
    </location>
</feature>
<evidence type="ECO:0000256" key="1">
    <source>
        <dbReference type="SAM" id="MobiDB-lite"/>
    </source>
</evidence>
<evidence type="ECO:0000313" key="3">
    <source>
        <dbReference type="Proteomes" id="UP001295794"/>
    </source>
</evidence>
<evidence type="ECO:0000313" key="2">
    <source>
        <dbReference type="EMBL" id="CAK5276465.1"/>
    </source>
</evidence>
<comment type="caution">
    <text evidence="2">The sequence shown here is derived from an EMBL/GenBank/DDBJ whole genome shotgun (WGS) entry which is preliminary data.</text>
</comment>
<organism evidence="2 3">
    <name type="scientific">Mycena citricolor</name>
    <dbReference type="NCBI Taxonomy" id="2018698"/>
    <lineage>
        <taxon>Eukaryota</taxon>
        <taxon>Fungi</taxon>
        <taxon>Dikarya</taxon>
        <taxon>Basidiomycota</taxon>
        <taxon>Agaricomycotina</taxon>
        <taxon>Agaricomycetes</taxon>
        <taxon>Agaricomycetidae</taxon>
        <taxon>Agaricales</taxon>
        <taxon>Marasmiineae</taxon>
        <taxon>Mycenaceae</taxon>
        <taxon>Mycena</taxon>
    </lineage>
</organism>
<sequence length="71" mass="8261">MMAWCERWAERSCTECVVRWNSIRTYHLVYFLSTSCIQQSSTRNANQQPRLSSRSSSSKLDVTCSHLPSQM</sequence>
<protein>
    <submittedName>
        <fullName evidence="2">Uncharacterized protein</fullName>
    </submittedName>
</protein>
<keyword evidence="3" id="KW-1185">Reference proteome</keyword>
<accession>A0AAD2HJG2</accession>
<dbReference type="AlphaFoldDB" id="A0AAD2HJG2"/>